<dbReference type="InterPro" id="IPR011626">
    <property type="entry name" value="Alpha-macroglobulin_TED"/>
</dbReference>
<dbReference type="Pfam" id="PF17791">
    <property type="entry name" value="MG3"/>
    <property type="match status" value="1"/>
</dbReference>
<dbReference type="Pfam" id="PF01759">
    <property type="entry name" value="NTR"/>
    <property type="match status" value="1"/>
</dbReference>
<dbReference type="EMBL" id="PZQS01000011">
    <property type="protein sequence ID" value="PVD21662.1"/>
    <property type="molecule type" value="Genomic_DNA"/>
</dbReference>
<feature type="region of interest" description="Disordered" evidence="5">
    <location>
        <begin position="1549"/>
        <end position="1603"/>
    </location>
</feature>
<evidence type="ECO:0000256" key="2">
    <source>
        <dbReference type="ARBA" id="ARBA00022525"/>
    </source>
</evidence>
<evidence type="ECO:0000256" key="1">
    <source>
        <dbReference type="ARBA" id="ARBA00004613"/>
    </source>
</evidence>
<dbReference type="InterPro" id="IPR013783">
    <property type="entry name" value="Ig-like_fold"/>
</dbReference>
<dbReference type="Pfam" id="PF07678">
    <property type="entry name" value="TED_complement"/>
    <property type="match status" value="1"/>
</dbReference>
<dbReference type="Pfam" id="PF17789">
    <property type="entry name" value="MG4"/>
    <property type="match status" value="1"/>
</dbReference>
<dbReference type="SMART" id="SM01419">
    <property type="entry name" value="Thiol-ester_cl"/>
    <property type="match status" value="1"/>
</dbReference>
<dbReference type="Gene3D" id="2.60.40.1930">
    <property type="match status" value="1"/>
</dbReference>
<dbReference type="Pfam" id="PF00207">
    <property type="entry name" value="A2M"/>
    <property type="match status" value="1"/>
</dbReference>
<dbReference type="SUPFAM" id="SSF48239">
    <property type="entry name" value="Terpenoid cyclases/Protein prenyltransferases"/>
    <property type="match status" value="1"/>
</dbReference>
<dbReference type="InterPro" id="IPR050473">
    <property type="entry name" value="A2M/Complement_sys"/>
</dbReference>
<keyword evidence="8" id="KW-1185">Reference proteome</keyword>
<feature type="compositionally biased region" description="Basic and acidic residues" evidence="5">
    <location>
        <begin position="1590"/>
        <end position="1603"/>
    </location>
</feature>
<dbReference type="GO" id="GO:0005615">
    <property type="term" value="C:extracellular space"/>
    <property type="evidence" value="ECO:0007669"/>
    <property type="project" value="InterPro"/>
</dbReference>
<dbReference type="Gene3D" id="1.20.91.20">
    <property type="entry name" value="Anaphylotoxins (complement system)"/>
    <property type="match status" value="1"/>
</dbReference>
<dbReference type="SUPFAM" id="SSF49410">
    <property type="entry name" value="Alpha-macroglobulin receptor domain"/>
    <property type="match status" value="1"/>
</dbReference>
<organism evidence="7 8">
    <name type="scientific">Pomacea canaliculata</name>
    <name type="common">Golden apple snail</name>
    <dbReference type="NCBI Taxonomy" id="400727"/>
    <lineage>
        <taxon>Eukaryota</taxon>
        <taxon>Metazoa</taxon>
        <taxon>Spiralia</taxon>
        <taxon>Lophotrochozoa</taxon>
        <taxon>Mollusca</taxon>
        <taxon>Gastropoda</taxon>
        <taxon>Caenogastropoda</taxon>
        <taxon>Architaenioglossa</taxon>
        <taxon>Ampullarioidea</taxon>
        <taxon>Ampullariidae</taxon>
        <taxon>Pomacea</taxon>
    </lineage>
</organism>
<dbReference type="STRING" id="400727.A0A2T7NKG5"/>
<dbReference type="Gene3D" id="1.20.50.70">
    <property type="match status" value="1"/>
</dbReference>
<evidence type="ECO:0000256" key="4">
    <source>
        <dbReference type="ARBA" id="ARBA00023157"/>
    </source>
</evidence>
<name>A0A2T7NKG5_POMCA</name>
<dbReference type="Gene3D" id="2.60.40.10">
    <property type="entry name" value="Immunoglobulins"/>
    <property type="match status" value="2"/>
</dbReference>
<dbReference type="GO" id="GO:0004866">
    <property type="term" value="F:endopeptidase inhibitor activity"/>
    <property type="evidence" value="ECO:0007669"/>
    <property type="project" value="InterPro"/>
</dbReference>
<dbReference type="Gene3D" id="2.20.130.20">
    <property type="match status" value="1"/>
</dbReference>
<dbReference type="InterPro" id="IPR019742">
    <property type="entry name" value="MacrogloblnA2_CS"/>
</dbReference>
<dbReference type="Gene3D" id="2.60.40.690">
    <property type="entry name" value="Alpha-macroglobulin, receptor-binding domain"/>
    <property type="match status" value="1"/>
</dbReference>
<dbReference type="InterPro" id="IPR001599">
    <property type="entry name" value="Macroglobln_a2"/>
</dbReference>
<feature type="compositionally biased region" description="Basic and acidic residues" evidence="5">
    <location>
        <begin position="1568"/>
        <end position="1582"/>
    </location>
</feature>
<feature type="region of interest" description="Disordered" evidence="5">
    <location>
        <begin position="1225"/>
        <end position="1271"/>
    </location>
</feature>
<dbReference type="SMART" id="SM01359">
    <property type="entry name" value="A2M_N_2"/>
    <property type="match status" value="1"/>
</dbReference>
<keyword evidence="4" id="KW-1015">Disulfide bond</keyword>
<dbReference type="FunFam" id="2.60.40.10:FF:000155">
    <property type="entry name" value="complement C3 isoform X1"/>
    <property type="match status" value="1"/>
</dbReference>
<evidence type="ECO:0000313" key="7">
    <source>
        <dbReference type="EMBL" id="PVD21662.1"/>
    </source>
</evidence>
<dbReference type="Proteomes" id="UP000245119">
    <property type="component" value="Linkage Group LG11"/>
</dbReference>
<keyword evidence="3" id="KW-0882">Thioester bond</keyword>
<protein>
    <recommendedName>
        <fullName evidence="6">NTR domain-containing protein</fullName>
    </recommendedName>
</protein>
<dbReference type="InterPro" id="IPR040839">
    <property type="entry name" value="MG4"/>
</dbReference>
<reference evidence="7 8" key="1">
    <citation type="submission" date="2018-04" db="EMBL/GenBank/DDBJ databases">
        <title>The genome of golden apple snail Pomacea canaliculata provides insight into stress tolerance and invasive adaptation.</title>
        <authorList>
            <person name="Liu C."/>
            <person name="Liu B."/>
            <person name="Ren Y."/>
            <person name="Zhang Y."/>
            <person name="Wang H."/>
            <person name="Li S."/>
            <person name="Jiang F."/>
            <person name="Yin L."/>
            <person name="Zhang G."/>
            <person name="Qian W."/>
            <person name="Fan W."/>
        </authorList>
    </citation>
    <scope>NUCLEOTIDE SEQUENCE [LARGE SCALE GENOMIC DNA]</scope>
    <source>
        <strain evidence="7">SZHN2017</strain>
        <tissue evidence="7">Muscle</tissue>
    </source>
</reference>
<feature type="compositionally biased region" description="Polar residues" evidence="5">
    <location>
        <begin position="1247"/>
        <end position="1264"/>
    </location>
</feature>
<dbReference type="InterPro" id="IPR008993">
    <property type="entry name" value="TIMP-like_OB-fold"/>
</dbReference>
<dbReference type="Gene3D" id="2.60.40.1940">
    <property type="match status" value="1"/>
</dbReference>
<dbReference type="PROSITE" id="PS00477">
    <property type="entry name" value="ALPHA_2_MACROGLOBULIN"/>
    <property type="match status" value="1"/>
</dbReference>
<dbReference type="InterPro" id="IPR047565">
    <property type="entry name" value="Alpha-macroglob_thiol-ester_cl"/>
</dbReference>
<dbReference type="SUPFAM" id="SSF50242">
    <property type="entry name" value="TIMP-like"/>
    <property type="match status" value="1"/>
</dbReference>
<dbReference type="InterPro" id="IPR001134">
    <property type="entry name" value="Netrin_domain"/>
</dbReference>
<accession>A0A2T7NKG5</accession>
<dbReference type="InterPro" id="IPR036595">
    <property type="entry name" value="A-macroglobulin_rcpt-bd_sf"/>
</dbReference>
<dbReference type="InterPro" id="IPR018933">
    <property type="entry name" value="Netrin_module_non-TIMP"/>
</dbReference>
<dbReference type="CDD" id="cd02896">
    <property type="entry name" value="complement_C3_C4_C5"/>
    <property type="match status" value="1"/>
</dbReference>
<dbReference type="InterPro" id="IPR041555">
    <property type="entry name" value="MG3"/>
</dbReference>
<evidence type="ECO:0000256" key="3">
    <source>
        <dbReference type="ARBA" id="ARBA00022966"/>
    </source>
</evidence>
<dbReference type="PANTHER" id="PTHR11412">
    <property type="entry name" value="MACROGLOBULIN / COMPLEMENT"/>
    <property type="match status" value="1"/>
</dbReference>
<dbReference type="SMART" id="SM01360">
    <property type="entry name" value="A2M"/>
    <property type="match status" value="1"/>
</dbReference>
<dbReference type="OrthoDB" id="6359008at2759"/>
<dbReference type="InterPro" id="IPR009048">
    <property type="entry name" value="A-macroglobulin_rcpt-bd"/>
</dbReference>
<evidence type="ECO:0000259" key="6">
    <source>
        <dbReference type="PROSITE" id="PS50189"/>
    </source>
</evidence>
<dbReference type="Pfam" id="PF07677">
    <property type="entry name" value="A2M_recep"/>
    <property type="match status" value="1"/>
</dbReference>
<gene>
    <name evidence="7" type="ORF">C0Q70_17461</name>
</gene>
<dbReference type="InterPro" id="IPR011625">
    <property type="entry name" value="A2M_N_BRD"/>
</dbReference>
<dbReference type="Gene3D" id="1.50.10.20">
    <property type="match status" value="1"/>
</dbReference>
<comment type="subcellular location">
    <subcellularLocation>
        <location evidence="1">Secreted</location>
    </subcellularLocation>
</comment>
<dbReference type="Pfam" id="PF07703">
    <property type="entry name" value="A2M_BRD"/>
    <property type="match status" value="1"/>
</dbReference>
<comment type="caution">
    <text evidence="7">The sequence shown here is derived from an EMBL/GenBank/DDBJ whole genome shotgun (WGS) entry which is preliminary data.</text>
</comment>
<dbReference type="PANTHER" id="PTHR11412:SF166">
    <property type="entry name" value="NTR DOMAIN-CONTAINING PROTEIN"/>
    <property type="match status" value="1"/>
</dbReference>
<sequence length="1603" mass="179146">MTTSDDHKIVLPGHQHFSTTVSARYVFGKPVKGHATLTFGLIWHGHVFSLGKKRNMELNDTGQVVVTIPVSELRLPVESVWFPTGGRLHLEAAVTEFASGKVARARDTSVVFAESLHVVKFTRSMRHFRPGLTYSLRVDVIKANGEASSNLPLTVTCEGETEDKEHLLSPLTSPSENNVYWTDSSGHLVVDYFIASDISRLLFKVTVQGEKNLSTTVRFGALPFKSPSGTFLQVTAEPTLAHQKMSQLGAGDYITVTAHYTSSRDLHVINLLVLSRGHVVWQTRTHILGANSTYFYFPVTRHMLPAARILVFSILGQEQGSEVVSDSVWVDLKQDCYGEVKLGLSEDSPPLFRPGDVCALTVSGLPHMRVGVLAVDMSVYHLSQKTFTRSSVFDELLKHDQGCGYGGGDSSASVFQNAGLAVMTNAGLSTNGRAGGGCSSKAVRRRRQASPLNDVCCTEGFKMELTDARLCYAAAKEVKRLTGLSECAQYFFRCCLDRNRTDVYRNSTRGRIQGSRGELSSSLEVSLGSDGQLAADDFIPLRSNFPESWLFDDYTLGPSGRLDLEFALPHSVTTWVFQALGVSSDSGLCVAPPTNLTTFTTFFLQVDLPYSAVRLEQLEVRVTVYNYLPRLLEVDVWMQSVEGICYSGEPGQDSEKLQISVQPHDAASVYFPIVPLELGKFPIRVFAKSRKSWAKDAVQKILRVEGEGLEKIHTVSVLLDPTGKRFYREKRDNHTFSLTNKVMADEHKQEVELDLDLPSEVIPDTESCTVSAMGDLLGPTVRGVVDGVEEILRMPTGCGEQNLIYLGPNVYVMRYLKATGRLSSNAEKKARAFVRQGLMRQMTFRKEDGSFGTWPHAPSSTWLTAFAMKVLCQTSHFVEVDINATCSSLQWLRTRQNTDGSFVEDVWVTHREMLGGVNGDISVTAFVLIAMLECPCPDQVRSPMVDSAVRYLEHHLEKRYRPLTTAVTAYALALAGSPKAKDFNNKLLDMTLTTPQGLKYWGFATDDDFEGEQDKPYWYVKKPGALAVETTAYALLTQLTLNDVTASNPIVSWLLQQREEHGSFVSTQDTVIALQALSEYSIKSFSAVLDMTCHLRSEVDEKFQKTFSLTREDALVLKSVPEVPTGGKLHFEASGTGVGVMHVDVRFNVPHDDQVCRFELFIVSRQLSSMLQQFFWQQRHHQRCEPCSLDCDDDEPDDAEVEQVTFPAIIPRIRDKLRLNIVDEGGRHDLHGTNSSPRGSTLPPKQPNHTSGSAISRVGSSPLSRSRIGRPRRSAMIASSARVLCMEVCVRYKGVREAGMSVLDVGLFTGYQPITEDLEKLKAKGKIDHYEISQRSVIFYLSEISHVTKQCVKFRAKQNHVVENLQPAKVQVYDYYNPDERCSRFYKSENASGSLANFCDDQKRICQCLEGRCGNCEDTWHDKDWQEYFNFACNNATNEKRSVFKVRVVMWGLVCVCHVTAGRQKVNKGDKVVLLKRNSCVCPLMKPDTRYLLMLHPPKRFKDVEGNQVYVFLLDKKALVLEWPNPGVKGLSQALRQQERKVKRVTRRLARRGCQGQAQGQGQGQTGKNKEKVKGKSKPRELTKRKRKGLRAELRRKGRSGRE</sequence>
<dbReference type="Gene3D" id="2.40.50.120">
    <property type="match status" value="1"/>
</dbReference>
<evidence type="ECO:0000313" key="8">
    <source>
        <dbReference type="Proteomes" id="UP000245119"/>
    </source>
</evidence>
<keyword evidence="2" id="KW-0964">Secreted</keyword>
<evidence type="ECO:0000256" key="5">
    <source>
        <dbReference type="SAM" id="MobiDB-lite"/>
    </source>
</evidence>
<dbReference type="SMART" id="SM01361">
    <property type="entry name" value="A2M_recep"/>
    <property type="match status" value="1"/>
</dbReference>
<feature type="domain" description="NTR" evidence="6">
    <location>
        <begin position="1413"/>
        <end position="1554"/>
    </location>
</feature>
<dbReference type="InterPro" id="IPR008930">
    <property type="entry name" value="Terpenoid_cyclase/PrenylTrfase"/>
</dbReference>
<dbReference type="PROSITE" id="PS50189">
    <property type="entry name" value="NTR"/>
    <property type="match status" value="1"/>
</dbReference>
<proteinExistence type="predicted"/>
<dbReference type="Gene3D" id="2.60.120.1540">
    <property type="match status" value="1"/>
</dbReference>